<keyword evidence="1" id="KW-1133">Transmembrane helix</keyword>
<dbReference type="GO" id="GO:0003729">
    <property type="term" value="F:mRNA binding"/>
    <property type="evidence" value="ECO:0007669"/>
    <property type="project" value="InterPro"/>
</dbReference>
<proteinExistence type="predicted"/>
<gene>
    <name evidence="2" type="ORF">CD178_02098</name>
</gene>
<organism evidence="2 3">
    <name type="scientific">Komagataeibacter saccharivorans</name>
    <dbReference type="NCBI Taxonomy" id="265959"/>
    <lineage>
        <taxon>Bacteria</taxon>
        <taxon>Pseudomonadati</taxon>
        <taxon>Pseudomonadota</taxon>
        <taxon>Alphaproteobacteria</taxon>
        <taxon>Acetobacterales</taxon>
        <taxon>Acetobacteraceae</taxon>
        <taxon>Komagataeibacter</taxon>
    </lineage>
</organism>
<feature type="transmembrane region" description="Helical" evidence="1">
    <location>
        <begin position="33"/>
        <end position="56"/>
    </location>
</feature>
<protein>
    <recommendedName>
        <fullName evidence="4">HicA toxin of bacterial toxin-antitoxin</fullName>
    </recommendedName>
</protein>
<keyword evidence="1" id="KW-0812">Transmembrane</keyword>
<dbReference type="Pfam" id="PF07927">
    <property type="entry name" value="HicA_toxin"/>
    <property type="match status" value="1"/>
</dbReference>
<dbReference type="KEGG" id="ksc:CD178_02098"/>
<reference evidence="2 3" key="1">
    <citation type="submission" date="2017-08" db="EMBL/GenBank/DDBJ databases">
        <title>Complete genome sequence of Gluconacetobacter saccharivorans CV1 isolated from Fermented Vinegar.</title>
        <authorList>
            <person name="Kim S.-Y."/>
        </authorList>
    </citation>
    <scope>NUCLEOTIDE SEQUENCE [LARGE SCALE GENOMIC DNA]</scope>
    <source>
        <strain evidence="2 3">CV1</strain>
    </source>
</reference>
<keyword evidence="1" id="KW-0472">Membrane</keyword>
<evidence type="ECO:0000256" key="1">
    <source>
        <dbReference type="SAM" id="Phobius"/>
    </source>
</evidence>
<dbReference type="EMBL" id="CP023036">
    <property type="protein sequence ID" value="AXY22854.1"/>
    <property type="molecule type" value="Genomic_DNA"/>
</dbReference>
<name>A0A347WDB1_9PROT</name>
<keyword evidence="3" id="KW-1185">Reference proteome</keyword>
<evidence type="ECO:0000313" key="2">
    <source>
        <dbReference type="EMBL" id="AXY22854.1"/>
    </source>
</evidence>
<evidence type="ECO:0000313" key="3">
    <source>
        <dbReference type="Proteomes" id="UP000264120"/>
    </source>
</evidence>
<accession>A0A347WDB1</accession>
<evidence type="ECO:0008006" key="4">
    <source>
        <dbReference type="Google" id="ProtNLM"/>
    </source>
</evidence>
<dbReference type="Proteomes" id="UP000264120">
    <property type="component" value="Chromosome"/>
</dbReference>
<dbReference type="AlphaFoldDB" id="A0A347WDB1"/>
<sequence length="143" mass="16248">MRDYVPQVTPCFGLSAQHVGTKSGTVYRPWQPVWIQVFPAFCALWFFIGIDTTLRYHSLMKAKHRRTLELIFKRPVSGNVPWSDIEALFVSLGAEVSEREGSRIGVVLFGEIRVFHRPHPKPDTDKGAVASVRKWLEQNGVTP</sequence>
<dbReference type="InterPro" id="IPR012933">
    <property type="entry name" value="HicA_mRNA_interferase"/>
</dbReference>